<dbReference type="InterPro" id="IPR007527">
    <property type="entry name" value="Znf_SWIM"/>
</dbReference>
<keyword evidence="1" id="KW-0479">Metal-binding</keyword>
<reference evidence="4" key="1">
    <citation type="submission" date="2023-03" db="EMBL/GenBank/DDBJ databases">
        <authorList>
            <person name="Julca I."/>
        </authorList>
    </citation>
    <scope>NUCLEOTIDE SEQUENCE</scope>
</reference>
<keyword evidence="1" id="KW-0863">Zinc-finger</keyword>
<dbReference type="Proteomes" id="UP001161247">
    <property type="component" value="Chromosome 1"/>
</dbReference>
<dbReference type="GO" id="GO:0008270">
    <property type="term" value="F:zinc ion binding"/>
    <property type="evidence" value="ECO:0007669"/>
    <property type="project" value="UniProtKB-KW"/>
</dbReference>
<dbReference type="PROSITE" id="PS50966">
    <property type="entry name" value="ZF_SWIM"/>
    <property type="match status" value="1"/>
</dbReference>
<protein>
    <submittedName>
        <fullName evidence="4">OLC1v1024461C1</fullName>
    </submittedName>
</protein>
<evidence type="ECO:0000256" key="1">
    <source>
        <dbReference type="PROSITE-ProRule" id="PRU00325"/>
    </source>
</evidence>
<gene>
    <name evidence="4" type="ORF">OLC1_LOCUS2094</name>
</gene>
<dbReference type="AlphaFoldDB" id="A0AAV1C2S4"/>
<dbReference type="EMBL" id="OX459118">
    <property type="protein sequence ID" value="CAI9089821.1"/>
    <property type="molecule type" value="Genomic_DNA"/>
</dbReference>
<evidence type="ECO:0000313" key="4">
    <source>
        <dbReference type="EMBL" id="CAI9089821.1"/>
    </source>
</evidence>
<evidence type="ECO:0000313" key="5">
    <source>
        <dbReference type="Proteomes" id="UP001161247"/>
    </source>
</evidence>
<organism evidence="4 5">
    <name type="scientific">Oldenlandia corymbosa var. corymbosa</name>
    <dbReference type="NCBI Taxonomy" id="529605"/>
    <lineage>
        <taxon>Eukaryota</taxon>
        <taxon>Viridiplantae</taxon>
        <taxon>Streptophyta</taxon>
        <taxon>Embryophyta</taxon>
        <taxon>Tracheophyta</taxon>
        <taxon>Spermatophyta</taxon>
        <taxon>Magnoliopsida</taxon>
        <taxon>eudicotyledons</taxon>
        <taxon>Gunneridae</taxon>
        <taxon>Pentapetalae</taxon>
        <taxon>asterids</taxon>
        <taxon>lamiids</taxon>
        <taxon>Gentianales</taxon>
        <taxon>Rubiaceae</taxon>
        <taxon>Rubioideae</taxon>
        <taxon>Spermacoceae</taxon>
        <taxon>Hedyotis-Oldenlandia complex</taxon>
        <taxon>Oldenlandia</taxon>
    </lineage>
</organism>
<dbReference type="PANTHER" id="PTHR47718:SF17">
    <property type="entry name" value="PROTEIN FAR1-RELATED SEQUENCE 5-LIKE"/>
    <property type="match status" value="1"/>
</dbReference>
<name>A0AAV1C2S4_OLDCO</name>
<accession>A0AAV1C2S4</accession>
<feature type="region of interest" description="Disordered" evidence="2">
    <location>
        <begin position="565"/>
        <end position="589"/>
    </location>
</feature>
<evidence type="ECO:0000256" key="2">
    <source>
        <dbReference type="SAM" id="MobiDB-lite"/>
    </source>
</evidence>
<feature type="domain" description="SWIM-type" evidence="3">
    <location>
        <begin position="444"/>
        <end position="480"/>
    </location>
</feature>
<evidence type="ECO:0000259" key="3">
    <source>
        <dbReference type="PROSITE" id="PS50966"/>
    </source>
</evidence>
<keyword evidence="1" id="KW-0862">Zinc</keyword>
<proteinExistence type="predicted"/>
<keyword evidence="5" id="KW-1185">Reference proteome</keyword>
<sequence length="663" mass="76051">MEGLDLNVRIDSNSGKEGCDYDGEGVADVVEDVADSEGSLNSYNDVEEINDVDHVDSAIVLSDDRSLVEFDDRVSESLEDNVLIGRCYNSLEEAFSDYNSYAKRIGFSAKKFKDRKRPNAMVVLRIDDEGIWKVVQHVVDHCHDLVPLRQRHLIRSQREVPANDVILLSTLKDSSIGLIKGFSFLRNQARGVPNLGYTVTDARNQVAAHERAKWEGGDANNLLNLLKKRQETEEVPLIFKKARHRLCTWHIGENSKNHFGYIRNKSGFMDLFQLVLRHTDKVAEFEYYWRLMCDTYNCHNDKWLKARYASREKWCPAFSKSFFSGGALSSQRSETTNRSISQSLSKASRLCTFYHRFKEVVDGWRQNENDEDNRCNNGRVNMRFPNSDMCRHARELYTIQAYIVFEKEFDVAVQCNHWFIGSFNGHPDIELHHVRRMQVDVMNHQVIFNARSNEIKCTCSKFSDSRFLCAHCLRVYMFRNVNQVPKCYILQRFRRNANIGCIGDSLDSAYGSKFDTSSSFLWRTDMIKKFISLLSASESCEGAKKIISDTMKTLSDNVSKEVGSSLEETEEGAFGNKDSTSSTVNIKDPETLRPLGERNVRWKSATEIRSRKASTKHKKGAALRTRKTIYKRVNIDNPDFIGRYAHPLVFSGFDQVNSQGSEL</sequence>
<dbReference type="PANTHER" id="PTHR47718">
    <property type="entry name" value="OS01G0519700 PROTEIN"/>
    <property type="match status" value="1"/>
</dbReference>